<dbReference type="InterPro" id="IPR014016">
    <property type="entry name" value="UvrD-like_ATP-bd"/>
</dbReference>
<protein>
    <recommendedName>
        <fullName evidence="8">DNA 3'-5' helicase</fullName>
        <ecNumber evidence="8">5.6.2.4</ecNumber>
    </recommendedName>
</protein>
<keyword evidence="13" id="KW-1185">Reference proteome</keyword>
<evidence type="ECO:0000256" key="7">
    <source>
        <dbReference type="ARBA" id="ARBA00034617"/>
    </source>
</evidence>
<evidence type="ECO:0000259" key="11">
    <source>
        <dbReference type="PROSITE" id="PS51198"/>
    </source>
</evidence>
<dbReference type="GO" id="GO:0016887">
    <property type="term" value="F:ATP hydrolysis activity"/>
    <property type="evidence" value="ECO:0007669"/>
    <property type="project" value="RHEA"/>
</dbReference>
<dbReference type="InterPro" id="IPR027417">
    <property type="entry name" value="P-loop_NTPase"/>
</dbReference>
<evidence type="ECO:0000256" key="6">
    <source>
        <dbReference type="ARBA" id="ARBA00023235"/>
    </source>
</evidence>
<dbReference type="EMBL" id="SMBP01000002">
    <property type="protein sequence ID" value="TCU63070.1"/>
    <property type="molecule type" value="Genomic_DNA"/>
</dbReference>
<dbReference type="InterPro" id="IPR000212">
    <property type="entry name" value="DNA_helicase_UvrD/REP"/>
</dbReference>
<dbReference type="AlphaFoldDB" id="A0A4R3TL19"/>
<keyword evidence="2 10" id="KW-0547">Nucleotide-binding</keyword>
<dbReference type="InterPro" id="IPR014017">
    <property type="entry name" value="DNA_helicase_UvrD-like_C"/>
</dbReference>
<dbReference type="PANTHER" id="PTHR11070">
    <property type="entry name" value="UVRD / RECB / PCRA DNA HELICASE FAMILY MEMBER"/>
    <property type="match status" value="1"/>
</dbReference>
<comment type="catalytic activity">
    <reaction evidence="7">
        <text>Couples ATP hydrolysis with the unwinding of duplex DNA by translocating in the 3'-5' direction.</text>
        <dbReference type="EC" id="5.6.2.4"/>
    </reaction>
</comment>
<dbReference type="InterPro" id="IPR013986">
    <property type="entry name" value="DExx_box_DNA_helicase_dom_sf"/>
</dbReference>
<dbReference type="Pfam" id="PF13361">
    <property type="entry name" value="UvrD_C"/>
    <property type="match status" value="1"/>
</dbReference>
<evidence type="ECO:0000256" key="5">
    <source>
        <dbReference type="ARBA" id="ARBA00022840"/>
    </source>
</evidence>
<dbReference type="PANTHER" id="PTHR11070:SF49">
    <property type="entry name" value="ATP-DEPENDENT HELICASE_DEOXYRIBONUCLEASE SUBUNIT B"/>
    <property type="match status" value="1"/>
</dbReference>
<evidence type="ECO:0000256" key="2">
    <source>
        <dbReference type="ARBA" id="ARBA00022741"/>
    </source>
</evidence>
<keyword evidence="6" id="KW-0413">Isomerase</keyword>
<gene>
    <name evidence="12" type="ORF">EDD61_10273</name>
</gene>
<dbReference type="Proteomes" id="UP000295773">
    <property type="component" value="Unassembled WGS sequence"/>
</dbReference>
<dbReference type="RefSeq" id="WP_132223589.1">
    <property type="nucleotide sequence ID" value="NZ_JANKBG010000002.1"/>
</dbReference>
<evidence type="ECO:0000313" key="13">
    <source>
        <dbReference type="Proteomes" id="UP000295773"/>
    </source>
</evidence>
<name>A0A4R3TL19_9FIRM</name>
<dbReference type="EC" id="5.6.2.4" evidence="8"/>
<dbReference type="Pfam" id="PF00580">
    <property type="entry name" value="UvrD-helicase"/>
    <property type="match status" value="1"/>
</dbReference>
<keyword evidence="5 10" id="KW-0067">ATP-binding</keyword>
<dbReference type="SUPFAM" id="SSF52540">
    <property type="entry name" value="P-loop containing nucleoside triphosphate hydrolases"/>
    <property type="match status" value="1"/>
</dbReference>
<accession>A0A4R3TL19</accession>
<organism evidence="12 13">
    <name type="scientific">Longicatena caecimuris</name>
    <dbReference type="NCBI Taxonomy" id="1796635"/>
    <lineage>
        <taxon>Bacteria</taxon>
        <taxon>Bacillati</taxon>
        <taxon>Bacillota</taxon>
        <taxon>Erysipelotrichia</taxon>
        <taxon>Erysipelotrichales</taxon>
        <taxon>Erysipelotrichaceae</taxon>
        <taxon>Longicatena</taxon>
    </lineage>
</organism>
<dbReference type="GO" id="GO:0005524">
    <property type="term" value="F:ATP binding"/>
    <property type="evidence" value="ECO:0007669"/>
    <property type="project" value="UniProtKB-UniRule"/>
</dbReference>
<dbReference type="GO" id="GO:0005829">
    <property type="term" value="C:cytosol"/>
    <property type="evidence" value="ECO:0007669"/>
    <property type="project" value="TreeGrafter"/>
</dbReference>
<dbReference type="GO" id="GO:0033202">
    <property type="term" value="C:DNA helicase complex"/>
    <property type="evidence" value="ECO:0007669"/>
    <property type="project" value="TreeGrafter"/>
</dbReference>
<feature type="binding site" evidence="10">
    <location>
        <begin position="33"/>
        <end position="40"/>
    </location>
    <ligand>
        <name>ATP</name>
        <dbReference type="ChEBI" id="CHEBI:30616"/>
    </ligand>
</feature>
<evidence type="ECO:0000256" key="1">
    <source>
        <dbReference type="ARBA" id="ARBA00009922"/>
    </source>
</evidence>
<dbReference type="GO" id="GO:0000725">
    <property type="term" value="P:recombinational repair"/>
    <property type="evidence" value="ECO:0007669"/>
    <property type="project" value="TreeGrafter"/>
</dbReference>
<feature type="domain" description="UvrD-like helicase ATP-binding" evidence="11">
    <location>
        <begin position="12"/>
        <end position="290"/>
    </location>
</feature>
<comment type="catalytic activity">
    <reaction evidence="9">
        <text>ATP + H2O = ADP + phosphate + H(+)</text>
        <dbReference type="Rhea" id="RHEA:13065"/>
        <dbReference type="ChEBI" id="CHEBI:15377"/>
        <dbReference type="ChEBI" id="CHEBI:15378"/>
        <dbReference type="ChEBI" id="CHEBI:30616"/>
        <dbReference type="ChEBI" id="CHEBI:43474"/>
        <dbReference type="ChEBI" id="CHEBI:456216"/>
        <dbReference type="EC" id="5.6.2.4"/>
    </reaction>
</comment>
<evidence type="ECO:0000256" key="10">
    <source>
        <dbReference type="PROSITE-ProRule" id="PRU00560"/>
    </source>
</evidence>
<sequence>MTEVEFLEEYDLKLDEQQVALLTLQQHPMLVKGKSGSGKTFLFLSRIAYLLKSEMAQKEEMLNIVYDKRMAKEMTKQYRFYFGDDGEIPSFVDIYSFAYALIRRHCEATGRLLPKAYRDMSSVIRRLCKDMFAITLTKEQCSEVMGKISECRNLMMPEKQIAEIMIADRKNLDFLALYKEYAKFKDKKDIYDYDDILAVATEILVKDTVLLEDVKKHCHFVHVDDAQELSFLAHMLLKMVSSSTHELFLCADMDVSIAQHRAAYPQALDAFTQTYTNGEILTRNGNYRNNATITDACNRFYYKDKEGLQSISQETCELKFKGFADLSKLYAYALKKVEDEEETAFLYHDFAMAVPLIELFKEKGISFSYQGNMKHFLQDKFVRDMWNFIELLIDPRDMRAFYEVYEAMGLDISKRVLLEVSERLKADEAVDVYQALMESSYKQAGKKKLASLMERIRMAENKSTLDMVIFIKEKMGYNETLRKEGIAMNAPVILAFEILAQRYEDPDEFLYHLGALKDYQADPISRITICSLADAKGYEYDRVCILDCIRGILPQKEDSQKERMLFYHGMTRAKHELEFLASKRCTTHRLEISPYLYELHEKMEEEKRNETATVATPTAKKLRPTSLKRGMMIRHVQLGEGKIMKIADGMMHVKFTDGLKQMNMKLCIANKLIELC</sequence>
<evidence type="ECO:0000313" key="12">
    <source>
        <dbReference type="EMBL" id="TCU63070.1"/>
    </source>
</evidence>
<evidence type="ECO:0000256" key="9">
    <source>
        <dbReference type="ARBA" id="ARBA00048988"/>
    </source>
</evidence>
<dbReference type="GO" id="GO:0043138">
    <property type="term" value="F:3'-5' DNA helicase activity"/>
    <property type="evidence" value="ECO:0007669"/>
    <property type="project" value="UniProtKB-EC"/>
</dbReference>
<dbReference type="Gene3D" id="3.40.50.300">
    <property type="entry name" value="P-loop containing nucleotide triphosphate hydrolases"/>
    <property type="match status" value="2"/>
</dbReference>
<keyword evidence="4 10" id="KW-0347">Helicase</keyword>
<comment type="similarity">
    <text evidence="1">Belongs to the helicase family. UvrD subfamily.</text>
</comment>
<reference evidence="12 13" key="1">
    <citation type="submission" date="2019-03" db="EMBL/GenBank/DDBJ databases">
        <title>Genomic Encyclopedia of Type Strains, Phase IV (KMG-IV): sequencing the most valuable type-strain genomes for metagenomic binning, comparative biology and taxonomic classification.</title>
        <authorList>
            <person name="Goeker M."/>
        </authorList>
    </citation>
    <scope>NUCLEOTIDE SEQUENCE [LARGE SCALE GENOMIC DNA]</scope>
    <source>
        <strain evidence="12 13">DSM 29481</strain>
    </source>
</reference>
<proteinExistence type="inferred from homology"/>
<keyword evidence="3 10" id="KW-0378">Hydrolase</keyword>
<dbReference type="Gene3D" id="1.10.486.10">
    <property type="entry name" value="PCRA, domain 4"/>
    <property type="match status" value="1"/>
</dbReference>
<dbReference type="Gene3D" id="1.10.10.160">
    <property type="match status" value="1"/>
</dbReference>
<evidence type="ECO:0000256" key="8">
    <source>
        <dbReference type="ARBA" id="ARBA00034808"/>
    </source>
</evidence>
<evidence type="ECO:0000256" key="4">
    <source>
        <dbReference type="ARBA" id="ARBA00022806"/>
    </source>
</evidence>
<dbReference type="GO" id="GO:0003677">
    <property type="term" value="F:DNA binding"/>
    <property type="evidence" value="ECO:0007669"/>
    <property type="project" value="InterPro"/>
</dbReference>
<evidence type="ECO:0000256" key="3">
    <source>
        <dbReference type="ARBA" id="ARBA00022801"/>
    </source>
</evidence>
<dbReference type="PROSITE" id="PS51198">
    <property type="entry name" value="UVRD_HELICASE_ATP_BIND"/>
    <property type="match status" value="1"/>
</dbReference>
<comment type="caution">
    <text evidence="12">The sequence shown here is derived from an EMBL/GenBank/DDBJ whole genome shotgun (WGS) entry which is preliminary data.</text>
</comment>